<dbReference type="NCBIfam" id="TIGR00324">
    <property type="entry name" value="endA"/>
    <property type="match status" value="1"/>
</dbReference>
<evidence type="ECO:0000256" key="7">
    <source>
        <dbReference type="ARBA" id="ARBA00071058"/>
    </source>
</evidence>
<evidence type="ECO:0000256" key="5">
    <source>
        <dbReference type="ARBA" id="ARBA00054838"/>
    </source>
</evidence>
<dbReference type="GO" id="GO:0005741">
    <property type="term" value="C:mitochondrial outer membrane"/>
    <property type="evidence" value="ECO:0007669"/>
    <property type="project" value="EnsemblFungi"/>
</dbReference>
<dbReference type="Gene3D" id="3.40.1350.10">
    <property type="match status" value="1"/>
</dbReference>
<dbReference type="AlphaFoldDB" id="G3AGN6"/>
<dbReference type="SUPFAM" id="SSF53032">
    <property type="entry name" value="tRNA-intron endonuclease catalytic domain-like"/>
    <property type="match status" value="1"/>
</dbReference>
<dbReference type="InterPro" id="IPR011856">
    <property type="entry name" value="tRNA_endonuc-like_dom_sf"/>
</dbReference>
<feature type="active site" evidence="9">
    <location>
        <position position="290"/>
    </location>
</feature>
<dbReference type="FunCoup" id="G3AGN6">
    <property type="interactions" value="64"/>
</dbReference>
<dbReference type="GO" id="GO:0000379">
    <property type="term" value="P:tRNA-type intron splice site recognition and cleavage"/>
    <property type="evidence" value="ECO:0007669"/>
    <property type="project" value="EnsemblFungi"/>
</dbReference>
<evidence type="ECO:0000256" key="9">
    <source>
        <dbReference type="PIRSR" id="PIRSR011789-1"/>
    </source>
</evidence>
<accession>G3AGN6</accession>
<evidence type="ECO:0000256" key="6">
    <source>
        <dbReference type="ARBA" id="ARBA00062061"/>
    </source>
</evidence>
<feature type="active site" evidence="9">
    <location>
        <position position="298"/>
    </location>
</feature>
<dbReference type="KEGG" id="spaa:SPAPADRAFT_64506"/>
<gene>
    <name evidence="11" type="ORF">SPAPADRAFT_64506</name>
</gene>
<evidence type="ECO:0000259" key="10">
    <source>
        <dbReference type="Pfam" id="PF01974"/>
    </source>
</evidence>
<dbReference type="EC" id="4.6.1.16" evidence="2 8"/>
<dbReference type="HOGENOM" id="CLU_012847_2_0_1"/>
<dbReference type="InterPro" id="IPR006677">
    <property type="entry name" value="tRNA_intron_Endonuc_cat-like"/>
</dbReference>
<dbReference type="PIRSF" id="PIRSF011789">
    <property type="entry name" value="tRNA_splic_SEN2"/>
    <property type="match status" value="1"/>
</dbReference>
<dbReference type="PANTHER" id="PTHR21227">
    <property type="entry name" value="TRNA-SPLICING ENDONUCLEASE SUBUNIT SEN2"/>
    <property type="match status" value="1"/>
</dbReference>
<evidence type="ECO:0000313" key="11">
    <source>
        <dbReference type="EMBL" id="EGW35375.1"/>
    </source>
</evidence>
<comment type="function">
    <text evidence="5">Constitutes one of the two catalytic subunit of the tRNA-splicing endonuclease complex, a complex responsible for identification and cleavage of the splice sites in pre-tRNA. It cleaves pre-tRNA at the 5'- and 3'-splice sites to release the intron. The products are an intron and two tRNA half-molecules bearing 2',3'-cyclic phosphate and 5'-OH termini. There are no conserved sequences at the splice sites, but the intron is invariably located at the same site in the gene, placing the splice sites an invariant distance from the constant structural features of the tRNA body. This subunit may anchor the endonuclease complex to the nuclear membrane. Probably carries the active site for 5'-splice site cleavage.</text>
</comment>
<dbReference type="STRING" id="619300.G3AGN6"/>
<feature type="active site" evidence="9">
    <location>
        <position position="330"/>
    </location>
</feature>
<dbReference type="CDD" id="cd22363">
    <property type="entry name" value="tRNA-intron_lyase_C"/>
    <property type="match status" value="1"/>
</dbReference>
<dbReference type="PANTHER" id="PTHR21227:SF0">
    <property type="entry name" value="TRNA-SPLICING ENDONUCLEASE SUBUNIT SEN2"/>
    <property type="match status" value="1"/>
</dbReference>
<dbReference type="InParanoid" id="G3AGN6"/>
<dbReference type="OMA" id="YSHPYWK"/>
<evidence type="ECO:0000256" key="2">
    <source>
        <dbReference type="ARBA" id="ARBA00012573"/>
    </source>
</evidence>
<dbReference type="FunFam" id="3.40.1350.10:FF:000011">
    <property type="entry name" value="tRNA-splicing endonuclease subunit Sen2"/>
    <property type="match status" value="1"/>
</dbReference>
<sequence>MGKRNNRQLNKIYSRPLPITLTSQHYGITLPTLYPHNPISWIWFMIRYCQINVFYPVPESQTFEVHWENGIFKVVDEESMMKLWQMGFFGKGVLSRSEPTWKERVLARKKENVEAKDVAMEDITKMRREERKLFKSSRAQLQELELKDRQGIITAEEVEQLKALSETVQVLRKKGRVSGRSKSSIVERDSDGEDTDSEEEEDWEELAQLEYLQLQLVETFFLKFALNVINIPGIASTFDLFKTCCYQYDNNQSIQPNNKFIIDYVVYHHFRSLGWCVRSGIKFGTDFLLYKRGPPFTHAEYCVLVMKPDEQEYDWFQMAAKARVIGTVKKIFVLTYVGCPSPEEFKELVSQCEKDDTGLAIGDLLQQYKVSEILYRRWAPSRTRD</sequence>
<dbReference type="EMBL" id="GL996499">
    <property type="protein sequence ID" value="EGW35375.1"/>
    <property type="molecule type" value="Genomic_DNA"/>
</dbReference>
<comment type="similarity">
    <text evidence="1 8">Belongs to the tRNA-intron endonuclease family.</text>
</comment>
<dbReference type="InterPro" id="IPR006676">
    <property type="entry name" value="tRNA_splic"/>
</dbReference>
<evidence type="ECO:0000256" key="3">
    <source>
        <dbReference type="ARBA" id="ARBA00022694"/>
    </source>
</evidence>
<dbReference type="RefSeq" id="XP_007372787.1">
    <property type="nucleotide sequence ID" value="XM_007372725.1"/>
</dbReference>
<organism evidence="12">
    <name type="scientific">Spathaspora passalidarum (strain NRRL Y-27907 / 11-Y1)</name>
    <dbReference type="NCBI Taxonomy" id="619300"/>
    <lineage>
        <taxon>Eukaryota</taxon>
        <taxon>Fungi</taxon>
        <taxon>Dikarya</taxon>
        <taxon>Ascomycota</taxon>
        <taxon>Saccharomycotina</taxon>
        <taxon>Pichiomycetes</taxon>
        <taxon>Debaryomycetaceae</taxon>
        <taxon>Spathaspora</taxon>
    </lineage>
</organism>
<dbReference type="InterPro" id="IPR036167">
    <property type="entry name" value="tRNA_intron_Endo_cat-like_sf"/>
</dbReference>
<dbReference type="Proteomes" id="UP000000709">
    <property type="component" value="Unassembled WGS sequence"/>
</dbReference>
<dbReference type="InterPro" id="IPR016589">
    <property type="entry name" value="tRNA_splic_SEN2"/>
</dbReference>
<proteinExistence type="inferred from homology"/>
<keyword evidence="12" id="KW-1185">Reference proteome</keyword>
<evidence type="ECO:0000313" key="12">
    <source>
        <dbReference type="Proteomes" id="UP000000709"/>
    </source>
</evidence>
<dbReference type="Pfam" id="PF01974">
    <property type="entry name" value="tRNA_int_endo"/>
    <property type="match status" value="1"/>
</dbReference>
<dbReference type="GO" id="GO:0000213">
    <property type="term" value="F:tRNA-intron lyase activity"/>
    <property type="evidence" value="ECO:0007669"/>
    <property type="project" value="UniProtKB-UniRule"/>
</dbReference>
<protein>
    <recommendedName>
        <fullName evidence="7 8">tRNA-splicing endonuclease subunit Sen2</fullName>
        <ecNumber evidence="2 8">4.6.1.16</ecNumber>
    </recommendedName>
</protein>
<comment type="subunit">
    <text evidence="6">Heterotetramer composed of SEN2, SEN15, SEN34 and SEN54. Interacts directly with SEN54.</text>
</comment>
<dbReference type="eggNOG" id="KOG4685">
    <property type="taxonomic scope" value="Eukaryota"/>
</dbReference>
<dbReference type="GO" id="GO:0000214">
    <property type="term" value="C:tRNA-intron endonuclease complex"/>
    <property type="evidence" value="ECO:0007669"/>
    <property type="project" value="UniProtKB-UniRule"/>
</dbReference>
<feature type="domain" description="tRNA intron endonuclease catalytic" evidence="10">
    <location>
        <begin position="260"/>
        <end position="337"/>
    </location>
</feature>
<evidence type="ECO:0000256" key="1">
    <source>
        <dbReference type="ARBA" id="ARBA00008078"/>
    </source>
</evidence>
<keyword evidence="4 8" id="KW-0456">Lyase</keyword>
<dbReference type="GO" id="GO:0003676">
    <property type="term" value="F:nucleic acid binding"/>
    <property type="evidence" value="ECO:0007669"/>
    <property type="project" value="InterPro"/>
</dbReference>
<evidence type="ECO:0000256" key="8">
    <source>
        <dbReference type="PIRNR" id="PIRNR011789"/>
    </source>
</evidence>
<dbReference type="OrthoDB" id="10249562at2759"/>
<dbReference type="GeneID" id="18874978"/>
<reference evidence="11 12" key="1">
    <citation type="journal article" date="2011" name="Proc. Natl. Acad. Sci. U.S.A.">
        <title>Comparative genomics of xylose-fermenting fungi for enhanced biofuel production.</title>
        <authorList>
            <person name="Wohlbach D.J."/>
            <person name="Kuo A."/>
            <person name="Sato T.K."/>
            <person name="Potts K.M."/>
            <person name="Salamov A.A."/>
            <person name="LaButti K.M."/>
            <person name="Sun H."/>
            <person name="Clum A."/>
            <person name="Pangilinan J.L."/>
            <person name="Lindquist E.A."/>
            <person name="Lucas S."/>
            <person name="Lapidus A."/>
            <person name="Jin M."/>
            <person name="Gunawan C."/>
            <person name="Balan V."/>
            <person name="Dale B.E."/>
            <person name="Jeffries T.W."/>
            <person name="Zinkel R."/>
            <person name="Barry K.W."/>
            <person name="Grigoriev I.V."/>
            <person name="Gasch A.P."/>
        </authorList>
    </citation>
    <scope>NUCLEOTIDE SEQUENCE [LARGE SCALE GENOMIC DNA]</scope>
    <source>
        <strain evidence="12">NRRL Y-27907 / 11-Y1</strain>
    </source>
</reference>
<keyword evidence="3 8" id="KW-0819">tRNA processing</keyword>
<name>G3AGN6_SPAPN</name>
<evidence type="ECO:0000256" key="4">
    <source>
        <dbReference type="ARBA" id="ARBA00023239"/>
    </source>
</evidence>